<dbReference type="KEGG" id="cai:Caci_3643"/>
<feature type="transmembrane region" description="Helical" evidence="1">
    <location>
        <begin position="108"/>
        <end position="125"/>
    </location>
</feature>
<dbReference type="Pfam" id="PF13803">
    <property type="entry name" value="DUF4184"/>
    <property type="match status" value="1"/>
</dbReference>
<dbReference type="eggNOG" id="ENOG5032Z70">
    <property type="taxonomic scope" value="Bacteria"/>
</dbReference>
<dbReference type="STRING" id="479433.Caci_3643"/>
<organism evidence="2 3">
    <name type="scientific">Catenulispora acidiphila (strain DSM 44928 / JCM 14897 / NBRC 102108 / NRRL B-24433 / ID139908)</name>
    <dbReference type="NCBI Taxonomy" id="479433"/>
    <lineage>
        <taxon>Bacteria</taxon>
        <taxon>Bacillati</taxon>
        <taxon>Actinomycetota</taxon>
        <taxon>Actinomycetes</taxon>
        <taxon>Catenulisporales</taxon>
        <taxon>Catenulisporaceae</taxon>
        <taxon>Catenulispora</taxon>
    </lineage>
</organism>
<dbReference type="InParanoid" id="C7QBS6"/>
<dbReference type="RefSeq" id="WP_015792274.1">
    <property type="nucleotide sequence ID" value="NC_013131.1"/>
</dbReference>
<protein>
    <recommendedName>
        <fullName evidence="4">DUF4184 family protein</fullName>
    </recommendedName>
</protein>
<gene>
    <name evidence="2" type="ordered locus">Caci_3643</name>
</gene>
<name>C7QBS6_CATAD</name>
<dbReference type="InterPro" id="IPR025238">
    <property type="entry name" value="DUF4184"/>
</dbReference>
<keyword evidence="3" id="KW-1185">Reference proteome</keyword>
<reference evidence="2 3" key="1">
    <citation type="journal article" date="2009" name="Stand. Genomic Sci.">
        <title>Complete genome sequence of Catenulispora acidiphila type strain (ID 139908).</title>
        <authorList>
            <person name="Copeland A."/>
            <person name="Lapidus A."/>
            <person name="Glavina Del Rio T."/>
            <person name="Nolan M."/>
            <person name="Lucas S."/>
            <person name="Chen F."/>
            <person name="Tice H."/>
            <person name="Cheng J.F."/>
            <person name="Bruce D."/>
            <person name="Goodwin L."/>
            <person name="Pitluck S."/>
            <person name="Mikhailova N."/>
            <person name="Pati A."/>
            <person name="Ivanova N."/>
            <person name="Mavromatis K."/>
            <person name="Chen A."/>
            <person name="Palaniappan K."/>
            <person name="Chain P."/>
            <person name="Land M."/>
            <person name="Hauser L."/>
            <person name="Chang Y.J."/>
            <person name="Jeffries C.D."/>
            <person name="Chertkov O."/>
            <person name="Brettin T."/>
            <person name="Detter J.C."/>
            <person name="Han C."/>
            <person name="Ali Z."/>
            <person name="Tindall B.J."/>
            <person name="Goker M."/>
            <person name="Bristow J."/>
            <person name="Eisen J.A."/>
            <person name="Markowitz V."/>
            <person name="Hugenholtz P."/>
            <person name="Kyrpides N.C."/>
            <person name="Klenk H.P."/>
        </authorList>
    </citation>
    <scope>NUCLEOTIDE SEQUENCE [LARGE SCALE GENOMIC DNA]</scope>
    <source>
        <strain evidence="3">DSM 44928 / JCM 14897 / NBRC 102108 / NRRL B-24433 / ID139908</strain>
    </source>
</reference>
<proteinExistence type="predicted"/>
<dbReference type="EMBL" id="CP001700">
    <property type="protein sequence ID" value="ACU72545.1"/>
    <property type="molecule type" value="Genomic_DNA"/>
</dbReference>
<dbReference type="AlphaFoldDB" id="C7QBS6"/>
<evidence type="ECO:0000313" key="2">
    <source>
        <dbReference type="EMBL" id="ACU72545.1"/>
    </source>
</evidence>
<evidence type="ECO:0000313" key="3">
    <source>
        <dbReference type="Proteomes" id="UP000000851"/>
    </source>
</evidence>
<accession>C7QBS6</accession>
<feature type="transmembrane region" description="Helical" evidence="1">
    <location>
        <begin position="22"/>
        <end position="42"/>
    </location>
</feature>
<sequence length="252" mass="26743">MPFTLAHPAAVLPLTRRGRARGGLVGSALVFGSIAPDVPYFAGAFGVGDLAHTWAAVPTLDLGIAFVLAGVWHRVLRAPLVGLLPVRWAAAADQLTAPRERRVRFSSVSWFVLSAVIGTVTHVVWDGFTHPGRFGVRLFPVLQNARVLGEPPYVLLQYGCSVLGVGALGFWTVREMRRAVRSGTSAAPPAGNRQLAFGLIAVSAILGTAYRAAEWAHPGMPWTSLVPVLAFGAVAGAAIAVLLYSLLILRRL</sequence>
<keyword evidence="1" id="KW-0472">Membrane</keyword>
<keyword evidence="1" id="KW-0812">Transmembrane</keyword>
<feature type="transmembrane region" description="Helical" evidence="1">
    <location>
        <begin position="54"/>
        <end position="72"/>
    </location>
</feature>
<feature type="transmembrane region" description="Helical" evidence="1">
    <location>
        <begin position="225"/>
        <end position="249"/>
    </location>
</feature>
<feature type="transmembrane region" description="Helical" evidence="1">
    <location>
        <begin position="155"/>
        <end position="173"/>
    </location>
</feature>
<evidence type="ECO:0000256" key="1">
    <source>
        <dbReference type="SAM" id="Phobius"/>
    </source>
</evidence>
<dbReference type="HOGENOM" id="CLU_063873_0_0_11"/>
<dbReference type="Proteomes" id="UP000000851">
    <property type="component" value="Chromosome"/>
</dbReference>
<evidence type="ECO:0008006" key="4">
    <source>
        <dbReference type="Google" id="ProtNLM"/>
    </source>
</evidence>
<keyword evidence="1" id="KW-1133">Transmembrane helix</keyword>
<feature type="transmembrane region" description="Helical" evidence="1">
    <location>
        <begin position="194"/>
        <end position="213"/>
    </location>
</feature>